<protein>
    <recommendedName>
        <fullName evidence="4">Cytochrome C and Quinol oxidase polypeptide I</fullName>
    </recommendedName>
</protein>
<accession>A0A1H5YY29</accession>
<evidence type="ECO:0008006" key="4">
    <source>
        <dbReference type="Google" id="ProtNLM"/>
    </source>
</evidence>
<keyword evidence="1" id="KW-0812">Transmembrane</keyword>
<proteinExistence type="predicted"/>
<gene>
    <name evidence="2" type="ORF">SAMN05421877_106180</name>
</gene>
<keyword evidence="1" id="KW-0472">Membrane</keyword>
<evidence type="ECO:0000256" key="1">
    <source>
        <dbReference type="SAM" id="Phobius"/>
    </source>
</evidence>
<feature type="transmembrane region" description="Helical" evidence="1">
    <location>
        <begin position="77"/>
        <end position="97"/>
    </location>
</feature>
<keyword evidence="1" id="KW-1133">Transmembrane helix</keyword>
<reference evidence="3" key="1">
    <citation type="submission" date="2016-10" db="EMBL/GenBank/DDBJ databases">
        <authorList>
            <person name="Varghese N."/>
            <person name="Submissions S."/>
        </authorList>
    </citation>
    <scope>NUCLEOTIDE SEQUENCE [LARGE SCALE GENOMIC DNA]</scope>
    <source>
        <strain evidence="3">DSM 22361</strain>
    </source>
</reference>
<feature type="transmembrane region" description="Helical" evidence="1">
    <location>
        <begin position="46"/>
        <end position="65"/>
    </location>
</feature>
<evidence type="ECO:0000313" key="3">
    <source>
        <dbReference type="Proteomes" id="UP000236731"/>
    </source>
</evidence>
<dbReference type="Proteomes" id="UP000236731">
    <property type="component" value="Unassembled WGS sequence"/>
</dbReference>
<feature type="transmembrane region" description="Helical" evidence="1">
    <location>
        <begin position="7"/>
        <end position="26"/>
    </location>
</feature>
<organism evidence="2 3">
    <name type="scientific">Sphingobacterium lactis</name>
    <dbReference type="NCBI Taxonomy" id="797291"/>
    <lineage>
        <taxon>Bacteria</taxon>
        <taxon>Pseudomonadati</taxon>
        <taxon>Bacteroidota</taxon>
        <taxon>Sphingobacteriia</taxon>
        <taxon>Sphingobacteriales</taxon>
        <taxon>Sphingobacteriaceae</taxon>
        <taxon>Sphingobacterium</taxon>
    </lineage>
</organism>
<keyword evidence="3" id="KW-1185">Reference proteome</keyword>
<dbReference type="EMBL" id="FNUT01000006">
    <property type="protein sequence ID" value="SEG29133.1"/>
    <property type="molecule type" value="Genomic_DNA"/>
</dbReference>
<dbReference type="AlphaFoldDB" id="A0A1H5YY29"/>
<feature type="transmembrane region" description="Helical" evidence="1">
    <location>
        <begin position="109"/>
        <end position="132"/>
    </location>
</feature>
<sequence>MEIHYKIIGFALIGLALIHIIFPRFFHWKEELQHLSLINRQMMTVHTFFIALVVFLLGVLCVLETNDLIHTQLGRKISLGMAFFWGLRLFIQLFGYSSTLWRGKRFETFVHILFTGLWIYMTIVFGAVGFGYPTLFG</sequence>
<name>A0A1H5YY29_9SPHI</name>
<evidence type="ECO:0000313" key="2">
    <source>
        <dbReference type="EMBL" id="SEG29133.1"/>
    </source>
</evidence>
<dbReference type="RefSeq" id="WP_103906347.1">
    <property type="nucleotide sequence ID" value="NZ_CP049246.1"/>
</dbReference>
<dbReference type="OrthoDB" id="670562at2"/>